<dbReference type="AlphaFoldDB" id="A0A0V1I2Y6"/>
<sequence>MIPVIKIICYTVGGTANAEFPRILAASIHTPCRPRCLIILRNCLKAAWDITDRLLICMLSIYLLPEVEGLSSASFVKNTVTTVVSSITYLLKFCIILTQWTFCTSRHVWTSCQASGIAGSLLP</sequence>
<reference evidence="1 2" key="1">
    <citation type="submission" date="2015-01" db="EMBL/GenBank/DDBJ databases">
        <title>Evolution of Trichinella species and genotypes.</title>
        <authorList>
            <person name="Korhonen P.K."/>
            <person name="Edoardo P."/>
            <person name="Giuseppe L.R."/>
            <person name="Gasser R.B."/>
        </authorList>
    </citation>
    <scope>NUCLEOTIDE SEQUENCE [LARGE SCALE GENOMIC DNA]</scope>
    <source>
        <strain evidence="1">ISS1029</strain>
    </source>
</reference>
<dbReference type="Proteomes" id="UP000055024">
    <property type="component" value="Unassembled WGS sequence"/>
</dbReference>
<protein>
    <submittedName>
        <fullName evidence="1">Uncharacterized protein</fullName>
    </submittedName>
</protein>
<name>A0A0V1I2Y6_9BILA</name>
<dbReference type="OrthoDB" id="10334504at2759"/>
<dbReference type="EMBL" id="JYDP01000008">
    <property type="protein sequence ID" value="KRZ17151.1"/>
    <property type="molecule type" value="Genomic_DNA"/>
</dbReference>
<evidence type="ECO:0000313" key="2">
    <source>
        <dbReference type="Proteomes" id="UP000055024"/>
    </source>
</evidence>
<comment type="caution">
    <text evidence="1">The sequence shown here is derived from an EMBL/GenBank/DDBJ whole genome shotgun (WGS) entry which is preliminary data.</text>
</comment>
<accession>A0A0V1I2Y6</accession>
<keyword evidence="2" id="KW-1185">Reference proteome</keyword>
<gene>
    <name evidence="1" type="ORF">T11_15334</name>
</gene>
<evidence type="ECO:0000313" key="1">
    <source>
        <dbReference type="EMBL" id="KRZ17151.1"/>
    </source>
</evidence>
<organism evidence="1 2">
    <name type="scientific">Trichinella zimbabwensis</name>
    <dbReference type="NCBI Taxonomy" id="268475"/>
    <lineage>
        <taxon>Eukaryota</taxon>
        <taxon>Metazoa</taxon>
        <taxon>Ecdysozoa</taxon>
        <taxon>Nematoda</taxon>
        <taxon>Enoplea</taxon>
        <taxon>Dorylaimia</taxon>
        <taxon>Trichinellida</taxon>
        <taxon>Trichinellidae</taxon>
        <taxon>Trichinella</taxon>
    </lineage>
</organism>
<proteinExistence type="predicted"/>